<feature type="non-terminal residue" evidence="3">
    <location>
        <position position="1"/>
    </location>
</feature>
<comment type="caution">
    <text evidence="3">The sequence shown here is derived from an EMBL/GenBank/DDBJ whole genome shotgun (WGS) entry which is preliminary data.</text>
</comment>
<sequence>AKAKIVLIRDQTKEGPLFICKKMTRSWVLLFVLMFLVLTSQLEWKEQLESEIEASRSLIQSDKEQHHIPHGKESLQEKKILSQENKIQKLNDQVQDLRRQLVQCRNENQVELTELVTEIDQLPLSEQHHILHGKESVQEKRIFSQENKIQRLNYQVQNLRRQLVQCRNENQVKLTELITELDQLPLREGLAMREAIKKINAIGIFGV</sequence>
<dbReference type="EMBL" id="JAGKQM010000010">
    <property type="protein sequence ID" value="KAH0907825.1"/>
    <property type="molecule type" value="Genomic_DNA"/>
</dbReference>
<dbReference type="PANTHER" id="PTHR34564">
    <property type="entry name" value="PEPTIDYL-PROLYL CIS-TRANS ISOMERASE G"/>
    <property type="match status" value="1"/>
</dbReference>
<accession>A0ABQ8BUC2</accession>
<feature type="coiled-coil region" evidence="1">
    <location>
        <begin position="45"/>
        <end position="114"/>
    </location>
</feature>
<keyword evidence="2" id="KW-1133">Transmembrane helix</keyword>
<keyword evidence="1" id="KW-0175">Coiled coil</keyword>
<dbReference type="Proteomes" id="UP000824890">
    <property type="component" value="Unassembled WGS sequence"/>
</dbReference>
<gene>
    <name evidence="3" type="ORF">HID58_039652</name>
</gene>
<keyword evidence="2" id="KW-0472">Membrane</keyword>
<keyword evidence="4" id="KW-1185">Reference proteome</keyword>
<evidence type="ECO:0000313" key="4">
    <source>
        <dbReference type="Proteomes" id="UP000824890"/>
    </source>
</evidence>
<feature type="coiled-coil region" evidence="1">
    <location>
        <begin position="142"/>
        <end position="176"/>
    </location>
</feature>
<name>A0ABQ8BUC2_BRANA</name>
<evidence type="ECO:0000313" key="3">
    <source>
        <dbReference type="EMBL" id="KAH0907825.1"/>
    </source>
</evidence>
<dbReference type="PANTHER" id="PTHR34564:SF10">
    <property type="entry name" value="HYALURONAN MEDIATED MOTILITY RECEPTOR-LIKE PROTEIN"/>
    <property type="match status" value="1"/>
</dbReference>
<feature type="transmembrane region" description="Helical" evidence="2">
    <location>
        <begin position="27"/>
        <end position="44"/>
    </location>
</feature>
<evidence type="ECO:0000256" key="2">
    <source>
        <dbReference type="SAM" id="Phobius"/>
    </source>
</evidence>
<evidence type="ECO:0000256" key="1">
    <source>
        <dbReference type="SAM" id="Coils"/>
    </source>
</evidence>
<organism evidence="3 4">
    <name type="scientific">Brassica napus</name>
    <name type="common">Rape</name>
    <dbReference type="NCBI Taxonomy" id="3708"/>
    <lineage>
        <taxon>Eukaryota</taxon>
        <taxon>Viridiplantae</taxon>
        <taxon>Streptophyta</taxon>
        <taxon>Embryophyta</taxon>
        <taxon>Tracheophyta</taxon>
        <taxon>Spermatophyta</taxon>
        <taxon>Magnoliopsida</taxon>
        <taxon>eudicotyledons</taxon>
        <taxon>Gunneridae</taxon>
        <taxon>Pentapetalae</taxon>
        <taxon>rosids</taxon>
        <taxon>malvids</taxon>
        <taxon>Brassicales</taxon>
        <taxon>Brassicaceae</taxon>
        <taxon>Brassiceae</taxon>
        <taxon>Brassica</taxon>
    </lineage>
</organism>
<keyword evidence="2" id="KW-0812">Transmembrane</keyword>
<proteinExistence type="predicted"/>
<reference evidence="3 4" key="1">
    <citation type="submission" date="2021-05" db="EMBL/GenBank/DDBJ databases">
        <title>Genome Assembly of Synthetic Allotetraploid Brassica napus Reveals Homoeologous Exchanges between Subgenomes.</title>
        <authorList>
            <person name="Davis J.T."/>
        </authorList>
    </citation>
    <scope>NUCLEOTIDE SEQUENCE [LARGE SCALE GENOMIC DNA]</scope>
    <source>
        <strain evidence="4">cv. Da-Ae</strain>
        <tissue evidence="3">Seedling</tissue>
    </source>
</reference>
<protein>
    <submittedName>
        <fullName evidence="3">Uncharacterized protein</fullName>
    </submittedName>
</protein>